<dbReference type="InterPro" id="IPR025579">
    <property type="entry name" value="DUF4357"/>
</dbReference>
<accession>A0A970BBN8</accession>
<dbReference type="RefSeq" id="WP_168149961.1">
    <property type="nucleotide sequence ID" value="NZ_JAAVXB010000018.1"/>
</dbReference>
<dbReference type="Pfam" id="PF14267">
    <property type="entry name" value="DUF4357"/>
    <property type="match status" value="1"/>
</dbReference>
<evidence type="ECO:0000313" key="3">
    <source>
        <dbReference type="Proteomes" id="UP000653472"/>
    </source>
</evidence>
<proteinExistence type="predicted"/>
<feature type="domain" description="DUF4357" evidence="1">
    <location>
        <begin position="225"/>
        <end position="278"/>
    </location>
</feature>
<dbReference type="EMBL" id="JAAVXB010000018">
    <property type="protein sequence ID" value="NKF24651.1"/>
    <property type="molecule type" value="Genomic_DNA"/>
</dbReference>
<evidence type="ECO:0000313" key="2">
    <source>
        <dbReference type="EMBL" id="NKF24651.1"/>
    </source>
</evidence>
<dbReference type="CDD" id="cd10447">
    <property type="entry name" value="GIY-YIG_unchar_2"/>
    <property type="match status" value="1"/>
</dbReference>
<reference evidence="2" key="1">
    <citation type="submission" date="2020-03" db="EMBL/GenBank/DDBJ databases">
        <title>Solimonas marina sp. nov., isolated from deep seawater of the Pacific Ocean.</title>
        <authorList>
            <person name="Liu X."/>
            <person name="Lai Q."/>
            <person name="Sun F."/>
            <person name="Gai Y."/>
            <person name="Li G."/>
            <person name="Shao Z."/>
        </authorList>
    </citation>
    <scope>NUCLEOTIDE SEQUENCE</scope>
    <source>
        <strain evidence="2">C16B3</strain>
    </source>
</reference>
<keyword evidence="3" id="KW-1185">Reference proteome</keyword>
<evidence type="ECO:0000259" key="1">
    <source>
        <dbReference type="Pfam" id="PF14267"/>
    </source>
</evidence>
<dbReference type="Proteomes" id="UP000653472">
    <property type="component" value="Unassembled WGS sequence"/>
</dbReference>
<sequence>MNTHPQTIQIFLPSGDPQGIRVASITTRIVQVIDVPRSLLPDFLKMPEAAQVGLYFLIGESESGDQPQVYIGQTGSLAERLATHNQKKEFWNRALVAISLTNNLTGTHASFLEWLSIAQADKAGRYAMENGNAGSRPHTPSPLQAECTELHDTVRVLLATLGYPVFEPLMRVNSKTDDPSMFYCRASDADARGLFTEEGFVVLEGSSGRLQATPSFHKYGGASLRARLIENGVLTAVGDRAIFTRDYLFSSPSAAAGCVTGRMSNGLLEWKDTQGRPLSEVRGTPSNNGNAS</sequence>
<protein>
    <submittedName>
        <fullName evidence="2">GIY-YIG nuclease family protein</fullName>
    </submittedName>
</protein>
<dbReference type="AlphaFoldDB" id="A0A970BBN8"/>
<name>A0A970BBN8_9GAMM</name>
<organism evidence="2 3">
    <name type="scientific">Solimonas marina</name>
    <dbReference type="NCBI Taxonomy" id="2714601"/>
    <lineage>
        <taxon>Bacteria</taxon>
        <taxon>Pseudomonadati</taxon>
        <taxon>Pseudomonadota</taxon>
        <taxon>Gammaproteobacteria</taxon>
        <taxon>Nevskiales</taxon>
        <taxon>Nevskiaceae</taxon>
        <taxon>Solimonas</taxon>
    </lineage>
</organism>
<gene>
    <name evidence="2" type="ORF">G7Y82_20275</name>
</gene>
<comment type="caution">
    <text evidence="2">The sequence shown here is derived from an EMBL/GenBank/DDBJ whole genome shotgun (WGS) entry which is preliminary data.</text>
</comment>